<dbReference type="AlphaFoldDB" id="A0AAE4YPA2"/>
<organism evidence="1 2">
    <name type="scientific">Rhizobium ruizarguesonis</name>
    <dbReference type="NCBI Taxonomy" id="2081791"/>
    <lineage>
        <taxon>Bacteria</taxon>
        <taxon>Pseudomonadati</taxon>
        <taxon>Pseudomonadota</taxon>
        <taxon>Alphaproteobacteria</taxon>
        <taxon>Hyphomicrobiales</taxon>
        <taxon>Rhizobiaceae</taxon>
        <taxon>Rhizobium/Agrobacterium group</taxon>
        <taxon>Rhizobium</taxon>
    </lineage>
</organism>
<dbReference type="EMBL" id="WUFC01000009">
    <property type="protein sequence ID" value="NEI48625.1"/>
    <property type="molecule type" value="Genomic_DNA"/>
</dbReference>
<sequence>MAEKAIDEQNHVLRFCPRNRTIREGNVVVGVHPTLFALRVDISETYLSASFVEFFDGAPDEQIKAAADATPLTVGKDDYFLKLNVGAVKALGIKHKLPVKVTHVDNNKRNPAYAKIKGTPPDASHQWIAEMADAFGGNLIKAP</sequence>
<comment type="caution">
    <text evidence="1">The sequence shown here is derived from an EMBL/GenBank/DDBJ whole genome shotgun (WGS) entry which is preliminary data.</text>
</comment>
<dbReference type="RefSeq" id="WP_164566268.1">
    <property type="nucleotide sequence ID" value="NZ_WUFC01000009.1"/>
</dbReference>
<evidence type="ECO:0000313" key="1">
    <source>
        <dbReference type="EMBL" id="NEI48625.1"/>
    </source>
</evidence>
<name>A0AAE4YPA2_9HYPH</name>
<gene>
    <name evidence="1" type="ORF">GR217_13050</name>
</gene>
<evidence type="ECO:0000313" key="2">
    <source>
        <dbReference type="Proteomes" id="UP000661163"/>
    </source>
</evidence>
<protein>
    <submittedName>
        <fullName evidence="1">Uncharacterized protein</fullName>
    </submittedName>
</protein>
<reference evidence="1 2" key="1">
    <citation type="submission" date="2019-12" db="EMBL/GenBank/DDBJ databases">
        <title>Rhizobium genotypes associated with high levels of biological nitrogen fixation by grain legumes in a temperate-maritime cropping system.</title>
        <authorList>
            <person name="Maluk M."/>
            <person name="Francesc Ferrando Molina F."/>
            <person name="Lopez Del Egido L."/>
            <person name="Lafos M."/>
            <person name="Langarica-Fuentes A."/>
            <person name="Gebre Yohannes G."/>
            <person name="Young M.W."/>
            <person name="Martin P."/>
            <person name="Gantlett R."/>
            <person name="Kenicer G."/>
            <person name="Hawes C."/>
            <person name="Begg G.S."/>
            <person name="Quilliam R.S."/>
            <person name="Squire G.R."/>
            <person name="Poole P.S."/>
            <person name="Young P.W."/>
            <person name="Iannetta P.M."/>
            <person name="James E.K."/>
        </authorList>
    </citation>
    <scope>NUCLEOTIDE SEQUENCE [LARGE SCALE GENOMIC DNA]</scope>
    <source>
        <strain evidence="1 2">JHI985</strain>
    </source>
</reference>
<proteinExistence type="predicted"/>
<dbReference type="Proteomes" id="UP000661163">
    <property type="component" value="Unassembled WGS sequence"/>
</dbReference>
<accession>A0AAE4YPA2</accession>